<dbReference type="SUPFAM" id="SSF53300">
    <property type="entry name" value="vWA-like"/>
    <property type="match status" value="1"/>
</dbReference>
<dbReference type="PROSITE" id="PS50234">
    <property type="entry name" value="VWFA"/>
    <property type="match status" value="1"/>
</dbReference>
<accession>A0A437UKP9</accession>
<dbReference type="AlphaFoldDB" id="A0A437UKP9"/>
<feature type="region of interest" description="Disordered" evidence="1">
    <location>
        <begin position="201"/>
        <end position="246"/>
    </location>
</feature>
<dbReference type="Proteomes" id="UP000288388">
    <property type="component" value="Unassembled WGS sequence"/>
</dbReference>
<dbReference type="Gene3D" id="2.60.40.2110">
    <property type="match status" value="1"/>
</dbReference>
<comment type="caution">
    <text evidence="4">The sequence shown here is derived from an EMBL/GenBank/DDBJ whole genome shotgun (WGS) entry which is preliminary data.</text>
</comment>
<dbReference type="SUPFAM" id="SSF49478">
    <property type="entry name" value="Cna protein B-type domain"/>
    <property type="match status" value="1"/>
</dbReference>
<feature type="transmembrane region" description="Helical" evidence="2">
    <location>
        <begin position="1049"/>
        <end position="1071"/>
    </location>
</feature>
<dbReference type="InterPro" id="IPR049319">
    <property type="entry name" value="GBS104-like_Ig"/>
</dbReference>
<dbReference type="Pfam" id="PF17802">
    <property type="entry name" value="SpaA"/>
    <property type="match status" value="2"/>
</dbReference>
<dbReference type="Pfam" id="PF21426">
    <property type="entry name" value="GBS104-like_Ig"/>
    <property type="match status" value="1"/>
</dbReference>
<name>A0A437UKP9_ENTAV</name>
<dbReference type="SMART" id="SM00327">
    <property type="entry name" value="VWA"/>
    <property type="match status" value="1"/>
</dbReference>
<dbReference type="EMBL" id="RYZS01000001">
    <property type="protein sequence ID" value="RVU94196.1"/>
    <property type="molecule type" value="Genomic_DNA"/>
</dbReference>
<dbReference type="Pfam" id="PF13519">
    <property type="entry name" value="VWA_2"/>
    <property type="match status" value="1"/>
</dbReference>
<feature type="compositionally biased region" description="Basic and acidic residues" evidence="1">
    <location>
        <begin position="161"/>
        <end position="172"/>
    </location>
</feature>
<dbReference type="CDD" id="cd00198">
    <property type="entry name" value="vWFA"/>
    <property type="match status" value="1"/>
</dbReference>
<dbReference type="Gene3D" id="2.60.40.10">
    <property type="entry name" value="Immunoglobulins"/>
    <property type="match status" value="2"/>
</dbReference>
<evidence type="ECO:0000313" key="4">
    <source>
        <dbReference type="EMBL" id="RVU94196.1"/>
    </source>
</evidence>
<dbReference type="InterPro" id="IPR036465">
    <property type="entry name" value="vWFA_dom_sf"/>
</dbReference>
<evidence type="ECO:0000256" key="2">
    <source>
        <dbReference type="SAM" id="Phobius"/>
    </source>
</evidence>
<feature type="domain" description="VWFA" evidence="3">
    <location>
        <begin position="318"/>
        <end position="598"/>
    </location>
</feature>
<reference evidence="4 5" key="1">
    <citation type="submission" date="2018-12" db="EMBL/GenBank/DDBJ databases">
        <title>A novel vanA-carrying plasmid in a clinical isolate of Enterococcus avium.</title>
        <authorList>
            <person name="Bernasconi O.J."/>
            <person name="Luzzaro F."/>
            <person name="Endimiani A."/>
        </authorList>
    </citation>
    <scope>NUCLEOTIDE SEQUENCE [LARGE SCALE GENOMIC DNA]</scope>
    <source>
        <strain evidence="4 5">LC0559/18</strain>
    </source>
</reference>
<dbReference type="RefSeq" id="WP_127978406.1">
    <property type="nucleotide sequence ID" value="NZ_JBPFKW010000218.1"/>
</dbReference>
<feature type="compositionally biased region" description="Polar residues" evidence="1">
    <location>
        <begin position="201"/>
        <end position="218"/>
    </location>
</feature>
<protein>
    <submittedName>
        <fullName evidence="4">VWA domain-containing protein</fullName>
    </submittedName>
</protein>
<dbReference type="InterPro" id="IPR041033">
    <property type="entry name" value="SpaA_PFL_dom_1"/>
</dbReference>
<dbReference type="Gene3D" id="2.60.40.1140">
    <property type="entry name" value="Collagen-binding surface protein Cna, B-type domain"/>
    <property type="match status" value="1"/>
</dbReference>
<sequence>MLRRKLQFLIVLGVIFSSLTGLLGVRTRTFAETNTKVLIDETFLNVSYETELTEEGNVFRIKMKREADSEQKKSRLKLKILTESDQVIEYPVIDGMEKKDDWLNEKEFTSSANYELEIVLPKKEKKLKLFIELNEQNEQNKNGSDTDILGLAEPMLLEMDKTDSSKNSKKESASSSASDADSPTVSSYSLYSEQNTLSPLSGITTSSLARGSSYTNKAPSYKTDNGEYPQYSWQPTGQTNVINHQGGKDNAAANVWDGVQSWNTSTDNYKNSYIYYGVGEKAQGDIALRKYATETAKEDEFNVRLNVRGDSLTKPGVDVMFVLDNSASMTFSGSEYRIDGRLRKDVSVESLNNLITQFKHNVPDNLGYLRIGGVVFGDEVISTSNLSSRYADWDQLVSKYQAASTQSHQTYTQGGLIEAQKKLLATNDGRRKVIFLLTDGAPNRSRKPINGKIDAAIFPSKVRIVGYNASELGDSLESNGSTSLYVKNSPPWSDVDKRFTIPNIAGGAALKIESHLDMANSQAADLRDAGIEIQAIAMGTYGGPLEYHSPADLIKGLYKMTTQRSNTTGSSEKDYYFYQAKDLKDFDDSFQDWFESTLTTVEHGVIEDPLGDMVELVETPTVKDVSLKNGVGTKAIDADRMAIVDSSNSRKVKVTNINLYGNQEIEINYKVRLKTEDSSFVSGKWYPANGKTTLQVSPDRTTDILDFGVPSVRAVNEDFVIPVKKVWSNDANNRWGLRQEVTAVLQRKDGTQWVDLHEVSLNEKNTWTNQFPAVSGNSTIEYRVIERIGDKNRVPSYANPTYSQESFTSSNLDSAGITITNRLLTTDFSFKKVMENEQPFTVSDEKRPKFTLTETRKNLEVAKDVAPDNEGVVKFTNLPAGIYRVSETFVPEGFKKCDDFTVVVAERMDGTGVIATSTIKTIVNELKEFKLTVIKTNDQGTEIEGAAFRLRNSSGTYNKTISTGSTFTFTGLEPGNYFLKEVTAPDNYIGLDKEVAISIFDNALASIETHPLLTSSVDLSSTENTITVKVKNKRQFGALPKTGSFGNRYFILASSICLVIGSGLGAIYWYVDRRRG</sequence>
<dbReference type="InterPro" id="IPR013783">
    <property type="entry name" value="Ig-like_fold"/>
</dbReference>
<proteinExistence type="predicted"/>
<keyword evidence="2" id="KW-0812">Transmembrane</keyword>
<dbReference type="Gene3D" id="3.40.50.410">
    <property type="entry name" value="von Willebrand factor, type A domain"/>
    <property type="match status" value="1"/>
</dbReference>
<feature type="compositionally biased region" description="Low complexity" evidence="1">
    <location>
        <begin position="173"/>
        <end position="186"/>
    </location>
</feature>
<evidence type="ECO:0000259" key="3">
    <source>
        <dbReference type="PROSITE" id="PS50234"/>
    </source>
</evidence>
<organism evidence="4 5">
    <name type="scientific">Enterococcus avium</name>
    <name type="common">Streptococcus avium</name>
    <dbReference type="NCBI Taxonomy" id="33945"/>
    <lineage>
        <taxon>Bacteria</taxon>
        <taxon>Bacillati</taxon>
        <taxon>Bacillota</taxon>
        <taxon>Bacilli</taxon>
        <taxon>Lactobacillales</taxon>
        <taxon>Enterococcaceae</taxon>
        <taxon>Enterococcus</taxon>
    </lineage>
</organism>
<feature type="region of interest" description="Disordered" evidence="1">
    <location>
        <begin position="161"/>
        <end position="186"/>
    </location>
</feature>
<dbReference type="InterPro" id="IPR002035">
    <property type="entry name" value="VWF_A"/>
</dbReference>
<keyword evidence="2" id="KW-0472">Membrane</keyword>
<keyword evidence="2" id="KW-1133">Transmembrane helix</keyword>
<evidence type="ECO:0000313" key="5">
    <source>
        <dbReference type="Proteomes" id="UP000288388"/>
    </source>
</evidence>
<gene>
    <name evidence="4" type="ORF">EK398_04695</name>
</gene>
<feature type="compositionally biased region" description="Polar residues" evidence="1">
    <location>
        <begin position="231"/>
        <end position="243"/>
    </location>
</feature>
<evidence type="ECO:0000256" key="1">
    <source>
        <dbReference type="SAM" id="MobiDB-lite"/>
    </source>
</evidence>